<reference evidence="10" key="1">
    <citation type="journal article" date="2015" name="PeerJ">
        <title>First genomic representation of candidate bacterial phylum KSB3 points to enhanced environmental sensing as a trigger of wastewater bulking.</title>
        <authorList>
            <person name="Sekiguchi Y."/>
            <person name="Ohashi A."/>
            <person name="Parks D.H."/>
            <person name="Yamauchi T."/>
            <person name="Tyson G.W."/>
            <person name="Hugenholtz P."/>
        </authorList>
    </citation>
    <scope>NUCLEOTIDE SEQUENCE [LARGE SCALE GENOMIC DNA]</scope>
</reference>
<evidence type="ECO:0000256" key="3">
    <source>
        <dbReference type="ARBA" id="ARBA00022692"/>
    </source>
</evidence>
<feature type="transmembrane region" description="Helical" evidence="8">
    <location>
        <begin position="269"/>
        <end position="291"/>
    </location>
</feature>
<feature type="domain" description="NADH:quinone oxidoreductase/Mrp antiporter transmembrane" evidence="9">
    <location>
        <begin position="118"/>
        <end position="411"/>
    </location>
</feature>
<dbReference type="GO" id="GO:0042773">
    <property type="term" value="P:ATP synthesis coupled electron transport"/>
    <property type="evidence" value="ECO:0007669"/>
    <property type="project" value="InterPro"/>
</dbReference>
<organism evidence="10">
    <name type="scientific">Candidatus Moduliflexus flocculans</name>
    <dbReference type="NCBI Taxonomy" id="1499966"/>
    <lineage>
        <taxon>Bacteria</taxon>
        <taxon>Candidatus Moduliflexota</taxon>
        <taxon>Candidatus Moduliflexia</taxon>
        <taxon>Candidatus Moduliflexales</taxon>
        <taxon>Candidatus Moduliflexaceae</taxon>
    </lineage>
</organism>
<evidence type="ECO:0000313" key="11">
    <source>
        <dbReference type="Proteomes" id="UP000030700"/>
    </source>
</evidence>
<feature type="transmembrane region" description="Helical" evidence="8">
    <location>
        <begin position="446"/>
        <end position="464"/>
    </location>
</feature>
<evidence type="ECO:0000256" key="7">
    <source>
        <dbReference type="RuleBase" id="RU000320"/>
    </source>
</evidence>
<dbReference type="STRING" id="1499966.U14_04456"/>
<dbReference type="HOGENOM" id="CLU_007100_10_1_0"/>
<dbReference type="InterPro" id="IPR001750">
    <property type="entry name" value="ND/Mrp_TM"/>
</dbReference>
<keyword evidence="5" id="KW-0560">Oxidoreductase</keyword>
<dbReference type="PANTHER" id="PTHR42682:SF5">
    <property type="entry name" value="HYDROGENASE-4 COMPONENT F"/>
    <property type="match status" value="1"/>
</dbReference>
<evidence type="ECO:0000256" key="2">
    <source>
        <dbReference type="ARBA" id="ARBA00022475"/>
    </source>
</evidence>
<accession>A0A0S6W423</accession>
<keyword evidence="4 8" id="KW-1133">Transmembrane helix</keyword>
<feature type="transmembrane region" description="Helical" evidence="8">
    <location>
        <begin position="236"/>
        <end position="257"/>
    </location>
</feature>
<evidence type="ECO:0000256" key="1">
    <source>
        <dbReference type="ARBA" id="ARBA00004651"/>
    </source>
</evidence>
<dbReference type="InterPro" id="IPR052175">
    <property type="entry name" value="ComplexI-like_HydComp"/>
</dbReference>
<dbReference type="AlphaFoldDB" id="A0A0S6W423"/>
<dbReference type="PRINTS" id="PR01437">
    <property type="entry name" value="NUOXDRDTASE4"/>
</dbReference>
<dbReference type="GO" id="GO:0008137">
    <property type="term" value="F:NADH dehydrogenase (ubiquinone) activity"/>
    <property type="evidence" value="ECO:0007669"/>
    <property type="project" value="InterPro"/>
</dbReference>
<name>A0A0S6W423_9BACT</name>
<dbReference type="EMBL" id="DF820459">
    <property type="protein sequence ID" value="GAK53195.1"/>
    <property type="molecule type" value="Genomic_DNA"/>
</dbReference>
<dbReference type="Proteomes" id="UP000030700">
    <property type="component" value="Unassembled WGS sequence"/>
</dbReference>
<proteinExistence type="predicted"/>
<sequence length="481" mass="52679">MILYIFLTLVVMAAIALSKSHDMMNLWTVLHAAFALILSLLLLRKLPVFYFDAQYMFIDHLSVFEMLIAAFIFLIAAIYARGYVEGMLRHQEMQAKTIKPFYLALNALMVSILLAFCSNNLALFWIFTELTTLFSAILIVTPNAKENIAVALSYVFMASTAMLFSFIGLILLFAVSKKTLGEGTLNWTTLTQHSAEFAPAMMSLAALFIFIGFATKSGVVPFHSWLPHAHAIAPSVISTILSAVMLNVGIYGLLRVYAILKPATGSNGVFSTVCIAFGLLSIALSALTMLAKKNLKRLIAFSSVENMGLLLLGIGLGSPIAIFWVLFHVLGHSLAKALMFMLSGVIRLEYHQIHLDGVDHLLKRQPLASFGLIVGSLAVIGMPLSPIFMSKIGLMSELGSRSLPLLFVAIVLFMLVGAAFTRFMLTLFTQRRGDQNTTQFQTPFSIHLAIMILIFALILCGVALPSPLKTLLTDAVSNLNI</sequence>
<comment type="subcellular location">
    <subcellularLocation>
        <location evidence="1">Cell membrane</location>
        <topology evidence="1">Multi-pass membrane protein</topology>
    </subcellularLocation>
    <subcellularLocation>
        <location evidence="7">Membrane</location>
        <topology evidence="7">Multi-pass membrane protein</topology>
    </subcellularLocation>
</comment>
<gene>
    <name evidence="10" type="ORF">U14_04456</name>
</gene>
<feature type="transmembrane region" description="Helical" evidence="8">
    <location>
        <begin position="367"/>
        <end position="385"/>
    </location>
</feature>
<dbReference type="GO" id="GO:0005886">
    <property type="term" value="C:plasma membrane"/>
    <property type="evidence" value="ECO:0007669"/>
    <property type="project" value="UniProtKB-SubCell"/>
</dbReference>
<keyword evidence="11" id="KW-1185">Reference proteome</keyword>
<evidence type="ECO:0000313" key="10">
    <source>
        <dbReference type="EMBL" id="GAK53195.1"/>
    </source>
</evidence>
<keyword evidence="3 7" id="KW-0812">Transmembrane</keyword>
<dbReference type="NCBIfam" id="NF006427">
    <property type="entry name" value="PRK08676.1"/>
    <property type="match status" value="1"/>
</dbReference>
<dbReference type="InterPro" id="IPR003918">
    <property type="entry name" value="NADH_UbQ_OxRdtase"/>
</dbReference>
<dbReference type="GO" id="GO:0016491">
    <property type="term" value="F:oxidoreductase activity"/>
    <property type="evidence" value="ECO:0007669"/>
    <property type="project" value="UniProtKB-KW"/>
</dbReference>
<feature type="transmembrane region" description="Helical" evidence="8">
    <location>
        <begin position="405"/>
        <end position="425"/>
    </location>
</feature>
<dbReference type="Pfam" id="PF00361">
    <property type="entry name" value="Proton_antipo_M"/>
    <property type="match status" value="1"/>
</dbReference>
<feature type="transmembrane region" description="Helical" evidence="8">
    <location>
        <begin position="148"/>
        <end position="175"/>
    </location>
</feature>
<feature type="transmembrane region" description="Helical" evidence="8">
    <location>
        <begin position="195"/>
        <end position="215"/>
    </location>
</feature>
<evidence type="ECO:0000256" key="5">
    <source>
        <dbReference type="ARBA" id="ARBA00023002"/>
    </source>
</evidence>
<evidence type="ECO:0000256" key="4">
    <source>
        <dbReference type="ARBA" id="ARBA00022989"/>
    </source>
</evidence>
<feature type="transmembrane region" description="Helical" evidence="8">
    <location>
        <begin position="26"/>
        <end position="43"/>
    </location>
</feature>
<keyword evidence="2" id="KW-1003">Cell membrane</keyword>
<evidence type="ECO:0000256" key="6">
    <source>
        <dbReference type="ARBA" id="ARBA00023136"/>
    </source>
</evidence>
<evidence type="ECO:0000256" key="8">
    <source>
        <dbReference type="SAM" id="Phobius"/>
    </source>
</evidence>
<feature type="transmembrane region" description="Helical" evidence="8">
    <location>
        <begin position="55"/>
        <end position="80"/>
    </location>
</feature>
<keyword evidence="6 8" id="KW-0472">Membrane</keyword>
<protein>
    <submittedName>
        <fullName evidence="10">Hydrogenase subunit, NADH dehydrogenase subunit N-like protein</fullName>
    </submittedName>
</protein>
<dbReference type="PANTHER" id="PTHR42682">
    <property type="entry name" value="HYDROGENASE-4 COMPONENT F"/>
    <property type="match status" value="1"/>
</dbReference>
<evidence type="ECO:0000259" key="9">
    <source>
        <dbReference type="Pfam" id="PF00361"/>
    </source>
</evidence>
<feature type="transmembrane region" description="Helical" evidence="8">
    <location>
        <begin position="100"/>
        <end position="127"/>
    </location>
</feature>